<dbReference type="VEuPathDB" id="FungiDB:VP01_795g1"/>
<dbReference type="AlphaFoldDB" id="A0A0L6UAQ4"/>
<name>A0A0L6UAQ4_9BASI</name>
<feature type="region of interest" description="Disordered" evidence="1">
    <location>
        <begin position="307"/>
        <end position="329"/>
    </location>
</feature>
<evidence type="ECO:0000256" key="1">
    <source>
        <dbReference type="SAM" id="MobiDB-lite"/>
    </source>
</evidence>
<feature type="transmembrane region" description="Helical" evidence="2">
    <location>
        <begin position="185"/>
        <end position="207"/>
    </location>
</feature>
<feature type="transmembrane region" description="Helical" evidence="2">
    <location>
        <begin position="135"/>
        <end position="153"/>
    </location>
</feature>
<keyword evidence="4" id="KW-1185">Reference proteome</keyword>
<dbReference type="Proteomes" id="UP000037035">
    <property type="component" value="Unassembled WGS sequence"/>
</dbReference>
<dbReference type="EMBL" id="LAVV01013449">
    <property type="protein sequence ID" value="KNZ45634.1"/>
    <property type="molecule type" value="Genomic_DNA"/>
</dbReference>
<evidence type="ECO:0000313" key="4">
    <source>
        <dbReference type="Proteomes" id="UP000037035"/>
    </source>
</evidence>
<proteinExistence type="predicted"/>
<evidence type="ECO:0000256" key="2">
    <source>
        <dbReference type="SAM" id="Phobius"/>
    </source>
</evidence>
<feature type="transmembrane region" description="Helical" evidence="2">
    <location>
        <begin position="243"/>
        <end position="263"/>
    </location>
</feature>
<gene>
    <name evidence="3" type="ORF">VP01_795g1</name>
</gene>
<keyword evidence="2" id="KW-1133">Transmembrane helix</keyword>
<feature type="compositionally biased region" description="Basic and acidic residues" evidence="1">
    <location>
        <begin position="316"/>
        <end position="325"/>
    </location>
</feature>
<organism evidence="3 4">
    <name type="scientific">Puccinia sorghi</name>
    <dbReference type="NCBI Taxonomy" id="27349"/>
    <lineage>
        <taxon>Eukaryota</taxon>
        <taxon>Fungi</taxon>
        <taxon>Dikarya</taxon>
        <taxon>Basidiomycota</taxon>
        <taxon>Pucciniomycotina</taxon>
        <taxon>Pucciniomycetes</taxon>
        <taxon>Pucciniales</taxon>
        <taxon>Pucciniaceae</taxon>
        <taxon>Puccinia</taxon>
    </lineage>
</organism>
<evidence type="ECO:0000313" key="3">
    <source>
        <dbReference type="EMBL" id="KNZ45634.1"/>
    </source>
</evidence>
<comment type="caution">
    <text evidence="3">The sequence shown here is derived from an EMBL/GenBank/DDBJ whole genome shotgun (WGS) entry which is preliminary data.</text>
</comment>
<reference evidence="3 4" key="1">
    <citation type="submission" date="2015-08" db="EMBL/GenBank/DDBJ databases">
        <title>Next Generation Sequencing and Analysis of the Genome of Puccinia sorghi L Schw, the Causal Agent of Maize Common Rust.</title>
        <authorList>
            <person name="Rochi L."/>
            <person name="Burguener G."/>
            <person name="Darino M."/>
            <person name="Turjanski A."/>
            <person name="Kreff E."/>
            <person name="Dieguez M.J."/>
            <person name="Sacco F."/>
        </authorList>
    </citation>
    <scope>NUCLEOTIDE SEQUENCE [LARGE SCALE GENOMIC DNA]</scope>
    <source>
        <strain evidence="3 4">RO10H11247</strain>
    </source>
</reference>
<keyword evidence="2" id="KW-0812">Transmembrane</keyword>
<accession>A0A0L6UAQ4</accession>
<protein>
    <submittedName>
        <fullName evidence="3">Uncharacterized protein</fullName>
    </submittedName>
</protein>
<sequence>MISFLCVSACAGRFQSHTQNNTCGSETFFKQGHLYLLLYHVSYLKKLIAIRTFHHYPPHPILRVSASLPTLPSYPFFSLIIPFCQTSQYQIPILVNPLFNPFFKHKRYTRPKLKAKFTHCLTRYKGAPLYLARQCVHIAFTLGLVILQCPSLITLPPLVKNVMCIYSSAHNTSAIFNPHQNGVKMVLYVISILKLVWMLHFFNQVIFSVISKPYSIKSVGMCDTVVFHVSGMIFYSGSFFKPLVNFLMLFFYLIWRLGILHRLHEPNFWMMTRINPSSFRRCKVSQNLRRGLLSALETESLSKRLQIENSQPQARKKTEPEKDHSPGIQRSLTANKSSILPIFYLSLSFSPHWVVLNQPFYLLVYLPSSSSSSFFFCGLHCKKNLLNCLQLTCRNYLKASVVTPTILQK</sequence>
<keyword evidence="2" id="KW-0472">Membrane</keyword>